<dbReference type="InterPro" id="IPR003615">
    <property type="entry name" value="HNH_nuc"/>
</dbReference>
<comment type="caution">
    <text evidence="3">The sequence shown here is derived from an EMBL/GenBank/DDBJ whole genome shotgun (WGS) entry which is preliminary data.</text>
</comment>
<dbReference type="Proteomes" id="UP000004221">
    <property type="component" value="Unassembled WGS sequence"/>
</dbReference>
<dbReference type="InterPro" id="IPR044925">
    <property type="entry name" value="His-Me_finger_sf"/>
</dbReference>
<protein>
    <submittedName>
        <fullName evidence="3">Uncharacterized gene 7.7 protein (Modular protein)</fullName>
    </submittedName>
</protein>
<organism evidence="3 4">
    <name type="scientific">Nitrolancea hollandica Lb</name>
    <dbReference type="NCBI Taxonomy" id="1129897"/>
    <lineage>
        <taxon>Bacteria</taxon>
        <taxon>Pseudomonadati</taxon>
        <taxon>Thermomicrobiota</taxon>
        <taxon>Thermomicrobia</taxon>
        <taxon>Sphaerobacterales</taxon>
        <taxon>Sphaerobacterineae</taxon>
        <taxon>Sphaerobacteraceae</taxon>
        <taxon>Nitrolancea</taxon>
    </lineage>
</organism>
<dbReference type="EMBL" id="CAGS01000171">
    <property type="protein sequence ID" value="CCF83646.1"/>
    <property type="molecule type" value="Genomic_DNA"/>
</dbReference>
<dbReference type="AlphaFoldDB" id="I4EG34"/>
<dbReference type="Pfam" id="PF13392">
    <property type="entry name" value="HNH_3"/>
    <property type="match status" value="1"/>
</dbReference>
<gene>
    <name evidence="3" type="ORF">NITHO_2520021</name>
</gene>
<feature type="region of interest" description="Disordered" evidence="1">
    <location>
        <begin position="114"/>
        <end position="150"/>
    </location>
</feature>
<name>I4EG34_9BACT</name>
<evidence type="ECO:0000313" key="3">
    <source>
        <dbReference type="EMBL" id="CCF83646.1"/>
    </source>
</evidence>
<reference evidence="3 4" key="1">
    <citation type="journal article" date="2012" name="ISME J.">
        <title>Nitrification expanded: discovery, physiology and genomics of a nitrite-oxidizing bacterium from the phylum Chloroflexi.</title>
        <authorList>
            <person name="Sorokin D.Y."/>
            <person name="Lucker S."/>
            <person name="Vejmelkova D."/>
            <person name="Kostrikina N.A."/>
            <person name="Kleerebezem R."/>
            <person name="Rijpstra W.I."/>
            <person name="Damste J.S."/>
            <person name="Le Paslier D."/>
            <person name="Muyzer G."/>
            <person name="Wagner M."/>
            <person name="van Loosdrecht M.C."/>
            <person name="Daims H."/>
        </authorList>
    </citation>
    <scope>NUCLEOTIDE SEQUENCE [LARGE SCALE GENOMIC DNA]</scope>
    <source>
        <strain evidence="4">none</strain>
    </source>
</reference>
<sequence length="198" mass="22153">MPLDCTCQQCGKEFSRPPSQVGPYCSYACHNESLRQPIEQRFWSRVDTSGECWTWQGTIDPNGYGRIWRDGKNPGAHRISWELANGPIPEGLFVCHRCDNPPCVRPDHLFLGTPADNMHDRSRKGRAPTGDKHGHRTHPGLAKGQRNGRAKLTDDDVRAIRRIFASGGITRRDLAKQFGVSNVVIGNILSGKSWSHVQ</sequence>
<dbReference type="Gene3D" id="3.90.75.10">
    <property type="entry name" value="Homing Intron 3 (I-ppo) Encoded Endonuclease, Chain A"/>
    <property type="match status" value="1"/>
</dbReference>
<dbReference type="OrthoDB" id="287888at2"/>
<evidence type="ECO:0000256" key="1">
    <source>
        <dbReference type="SAM" id="MobiDB-lite"/>
    </source>
</evidence>
<dbReference type="InterPro" id="IPR044930">
    <property type="entry name" value="Homing_endonuclease_His-Me"/>
</dbReference>
<keyword evidence="4" id="KW-1185">Reference proteome</keyword>
<dbReference type="Gene3D" id="1.10.10.60">
    <property type="entry name" value="Homeodomain-like"/>
    <property type="match status" value="1"/>
</dbReference>
<dbReference type="GO" id="GO:0004519">
    <property type="term" value="F:endonuclease activity"/>
    <property type="evidence" value="ECO:0007669"/>
    <property type="project" value="InterPro"/>
</dbReference>
<evidence type="ECO:0000313" key="4">
    <source>
        <dbReference type="Proteomes" id="UP000004221"/>
    </source>
</evidence>
<feature type="domain" description="HNH nuclease" evidence="2">
    <location>
        <begin position="76"/>
        <end position="118"/>
    </location>
</feature>
<evidence type="ECO:0000259" key="2">
    <source>
        <dbReference type="Pfam" id="PF13392"/>
    </source>
</evidence>
<proteinExistence type="predicted"/>
<accession>I4EG34</accession>
<dbReference type="SUPFAM" id="SSF54060">
    <property type="entry name" value="His-Me finger endonucleases"/>
    <property type="match status" value="1"/>
</dbReference>